<sequence length="348" mass="38528">MAETSSPVALYDEAASLQALQRYGILDTPMEPAYDDLAGIAAHVCEAPVALISLLDSHRQWFKASVGLPLRETPLDQSVCRYAVRQPGVFIVPDLAKDARFAHFSIVTQENPLRFYAGAPLVTPDGYALGTLCVLDHRPRHLSQKAQDMLCALARQVIRLLELKRANDRQGQMLVELEEARRQMAVLAHTDVLTGLANRRSFTARLLQEQALLRRDGEPACLLMMDIDHFKRVNDVHGHHVGDQALQLFATLCRDVFRAADMVSRWGGEEFLALLPATRVEQAQAVAQRVHDALTTHPVPGVTPPLALTVSMGLSNFDPLRPLDITLRALDSALYAAKREGRNRTVVV</sequence>
<dbReference type="Proteomes" id="UP001595693">
    <property type="component" value="Unassembled WGS sequence"/>
</dbReference>
<dbReference type="Gene3D" id="3.30.450.40">
    <property type="match status" value="1"/>
</dbReference>
<dbReference type="InterPro" id="IPR029016">
    <property type="entry name" value="GAF-like_dom_sf"/>
</dbReference>
<dbReference type="InterPro" id="IPR050469">
    <property type="entry name" value="Diguanylate_Cyclase"/>
</dbReference>
<dbReference type="SUPFAM" id="SSF55781">
    <property type="entry name" value="GAF domain-like"/>
    <property type="match status" value="1"/>
</dbReference>
<keyword evidence="3" id="KW-0548">Nucleotidyltransferase</keyword>
<organism evidence="3 4">
    <name type="scientific">Acidovorax facilis</name>
    <dbReference type="NCBI Taxonomy" id="12917"/>
    <lineage>
        <taxon>Bacteria</taxon>
        <taxon>Pseudomonadati</taxon>
        <taxon>Pseudomonadota</taxon>
        <taxon>Betaproteobacteria</taxon>
        <taxon>Burkholderiales</taxon>
        <taxon>Comamonadaceae</taxon>
        <taxon>Acidovorax</taxon>
    </lineage>
</organism>
<protein>
    <recommendedName>
        <fullName evidence="1">diguanylate cyclase</fullName>
        <ecNumber evidence="1">2.7.7.65</ecNumber>
    </recommendedName>
</protein>
<dbReference type="SUPFAM" id="SSF55073">
    <property type="entry name" value="Nucleotide cyclase"/>
    <property type="match status" value="1"/>
</dbReference>
<dbReference type="GO" id="GO:0052621">
    <property type="term" value="F:diguanylate cyclase activity"/>
    <property type="evidence" value="ECO:0007669"/>
    <property type="project" value="UniProtKB-EC"/>
</dbReference>
<comment type="caution">
    <text evidence="3">The sequence shown here is derived from an EMBL/GenBank/DDBJ whole genome shotgun (WGS) entry which is preliminary data.</text>
</comment>
<dbReference type="SMART" id="SM00065">
    <property type="entry name" value="GAF"/>
    <property type="match status" value="1"/>
</dbReference>
<dbReference type="PROSITE" id="PS50887">
    <property type="entry name" value="GGDEF"/>
    <property type="match status" value="1"/>
</dbReference>
<dbReference type="EC" id="2.7.7.65" evidence="1"/>
<name>A0ABV8D8I2_9BURK</name>
<dbReference type="InterPro" id="IPR043128">
    <property type="entry name" value="Rev_trsase/Diguanyl_cyclase"/>
</dbReference>
<dbReference type="InterPro" id="IPR029787">
    <property type="entry name" value="Nucleotide_cyclase"/>
</dbReference>
<dbReference type="PANTHER" id="PTHR45138">
    <property type="entry name" value="REGULATORY COMPONENTS OF SENSORY TRANSDUCTION SYSTEM"/>
    <property type="match status" value="1"/>
</dbReference>
<dbReference type="PANTHER" id="PTHR45138:SF24">
    <property type="entry name" value="DIGUANYLATE CYCLASE DGCC-RELATED"/>
    <property type="match status" value="1"/>
</dbReference>
<feature type="domain" description="GGDEF" evidence="2">
    <location>
        <begin position="218"/>
        <end position="348"/>
    </location>
</feature>
<evidence type="ECO:0000313" key="4">
    <source>
        <dbReference type="Proteomes" id="UP001595693"/>
    </source>
</evidence>
<gene>
    <name evidence="3" type="ORF">ACFOW3_09165</name>
</gene>
<keyword evidence="4" id="KW-1185">Reference proteome</keyword>
<dbReference type="Pfam" id="PF00990">
    <property type="entry name" value="GGDEF"/>
    <property type="match status" value="1"/>
</dbReference>
<keyword evidence="3" id="KW-0808">Transferase</keyword>
<evidence type="ECO:0000256" key="1">
    <source>
        <dbReference type="ARBA" id="ARBA00012528"/>
    </source>
</evidence>
<dbReference type="RefSeq" id="WP_055398715.1">
    <property type="nucleotide sequence ID" value="NZ_CP192460.1"/>
</dbReference>
<dbReference type="InterPro" id="IPR000160">
    <property type="entry name" value="GGDEF_dom"/>
</dbReference>
<dbReference type="NCBIfam" id="TIGR00254">
    <property type="entry name" value="GGDEF"/>
    <property type="match status" value="1"/>
</dbReference>
<accession>A0ABV8D8I2</accession>
<dbReference type="CDD" id="cd01949">
    <property type="entry name" value="GGDEF"/>
    <property type="match status" value="1"/>
</dbReference>
<dbReference type="Gene3D" id="3.30.70.270">
    <property type="match status" value="1"/>
</dbReference>
<dbReference type="EMBL" id="JBHSAJ010000024">
    <property type="protein sequence ID" value="MFC3934796.1"/>
    <property type="molecule type" value="Genomic_DNA"/>
</dbReference>
<evidence type="ECO:0000259" key="2">
    <source>
        <dbReference type="PROSITE" id="PS50887"/>
    </source>
</evidence>
<proteinExistence type="predicted"/>
<evidence type="ECO:0000313" key="3">
    <source>
        <dbReference type="EMBL" id="MFC3934796.1"/>
    </source>
</evidence>
<dbReference type="Pfam" id="PF01590">
    <property type="entry name" value="GAF"/>
    <property type="match status" value="1"/>
</dbReference>
<reference evidence="4" key="1">
    <citation type="journal article" date="2019" name="Int. J. Syst. Evol. Microbiol.">
        <title>The Global Catalogue of Microorganisms (GCM) 10K type strain sequencing project: providing services to taxonomists for standard genome sequencing and annotation.</title>
        <authorList>
            <consortium name="The Broad Institute Genomics Platform"/>
            <consortium name="The Broad Institute Genome Sequencing Center for Infectious Disease"/>
            <person name="Wu L."/>
            <person name="Ma J."/>
        </authorList>
    </citation>
    <scope>NUCLEOTIDE SEQUENCE [LARGE SCALE GENOMIC DNA]</scope>
    <source>
        <strain evidence="4">CCUG 2113</strain>
    </source>
</reference>
<dbReference type="SMART" id="SM00267">
    <property type="entry name" value="GGDEF"/>
    <property type="match status" value="1"/>
</dbReference>
<dbReference type="InterPro" id="IPR003018">
    <property type="entry name" value="GAF"/>
</dbReference>